<dbReference type="PATRIC" id="fig|1286106.3.peg.2132"/>
<dbReference type="InterPro" id="IPR036874">
    <property type="entry name" value="Carbonic_anhydrase_sf"/>
</dbReference>
<keyword evidence="6 10" id="KW-0456">Lyase</keyword>
<evidence type="ECO:0000313" key="11">
    <source>
        <dbReference type="EMBL" id="EMR12384.1"/>
    </source>
</evidence>
<keyword evidence="12" id="KW-1185">Reference proteome</keyword>
<keyword evidence="5 9" id="KW-0862">Zinc</keyword>
<comment type="catalytic activity">
    <reaction evidence="8 10">
        <text>hydrogencarbonate + H(+) = CO2 + H2O</text>
        <dbReference type="Rhea" id="RHEA:10748"/>
        <dbReference type="ChEBI" id="CHEBI:15377"/>
        <dbReference type="ChEBI" id="CHEBI:15378"/>
        <dbReference type="ChEBI" id="CHEBI:16526"/>
        <dbReference type="ChEBI" id="CHEBI:17544"/>
        <dbReference type="EC" id="4.2.1.1"/>
    </reaction>
</comment>
<dbReference type="OrthoDB" id="9797527at2"/>
<dbReference type="Proteomes" id="UP000012019">
    <property type="component" value="Unassembled WGS sequence"/>
</dbReference>
<dbReference type="AlphaFoldDB" id="M7PPK2"/>
<dbReference type="InterPro" id="IPR045066">
    <property type="entry name" value="Beta_CA_cladeB"/>
</dbReference>
<evidence type="ECO:0000256" key="1">
    <source>
        <dbReference type="ARBA" id="ARBA00006217"/>
    </source>
</evidence>
<feature type="binding site" evidence="9">
    <location>
        <position position="42"/>
    </location>
    <ligand>
        <name>Zn(2+)</name>
        <dbReference type="ChEBI" id="CHEBI:29105"/>
    </ligand>
</feature>
<evidence type="ECO:0000256" key="6">
    <source>
        <dbReference type="ARBA" id="ARBA00023239"/>
    </source>
</evidence>
<dbReference type="PANTHER" id="PTHR11002:SF76">
    <property type="entry name" value="CARBONIC ANHYDRASE"/>
    <property type="match status" value="1"/>
</dbReference>
<dbReference type="InterPro" id="IPR001765">
    <property type="entry name" value="Carbonic_anhydrase"/>
</dbReference>
<dbReference type="PANTHER" id="PTHR11002">
    <property type="entry name" value="CARBONIC ANHYDRASE"/>
    <property type="match status" value="1"/>
</dbReference>
<evidence type="ECO:0000256" key="8">
    <source>
        <dbReference type="ARBA" id="ARBA00048348"/>
    </source>
</evidence>
<dbReference type="InterPro" id="IPR015892">
    <property type="entry name" value="Carbonic_anhydrase_CS"/>
</dbReference>
<comment type="function">
    <text evidence="10">Reversible hydration of carbon dioxide.</text>
</comment>
<evidence type="ECO:0000313" key="12">
    <source>
        <dbReference type="Proteomes" id="UP000012019"/>
    </source>
</evidence>
<accession>M7PPK2</accession>
<organism evidence="11 12">
    <name type="scientific">Methylophaga lonarensis MPL</name>
    <dbReference type="NCBI Taxonomy" id="1286106"/>
    <lineage>
        <taxon>Bacteria</taxon>
        <taxon>Pseudomonadati</taxon>
        <taxon>Pseudomonadota</taxon>
        <taxon>Gammaproteobacteria</taxon>
        <taxon>Thiotrichales</taxon>
        <taxon>Piscirickettsiaceae</taxon>
        <taxon>Methylophaga</taxon>
    </lineage>
</organism>
<feature type="binding site" evidence="9">
    <location>
        <position position="44"/>
    </location>
    <ligand>
        <name>Zn(2+)</name>
        <dbReference type="ChEBI" id="CHEBI:29105"/>
    </ligand>
</feature>
<dbReference type="RefSeq" id="WP_009727096.1">
    <property type="nucleotide sequence ID" value="NZ_APHR01000058.1"/>
</dbReference>
<comment type="caution">
    <text evidence="11">The sequence shown here is derived from an EMBL/GenBank/DDBJ whole genome shotgun (WGS) entry which is preliminary data.</text>
</comment>
<evidence type="ECO:0000256" key="2">
    <source>
        <dbReference type="ARBA" id="ARBA00012925"/>
    </source>
</evidence>
<dbReference type="GO" id="GO:0015976">
    <property type="term" value="P:carbon utilization"/>
    <property type="evidence" value="ECO:0007669"/>
    <property type="project" value="InterPro"/>
</dbReference>
<sequence>MANTIKLLEGFQRFKQQYFGNDGRLYASMKNGQPAKILMVACCDSRVDPAILTDCDPGDLFTVRNVANLVPPCEDGGHYHGTSAALEFAVEGLQVESIIVMGHANCGGIRALWQGSDQNHSQFIHRWMSIAQSAKDWVKQHHAEDPEAAQLRACEMRSILVSLDNLLSFEAIRQRVEAGTLRLHGWYFDLAAGELLCFNPKSGLFESSQFQG</sequence>
<dbReference type="Gene3D" id="3.40.1050.10">
    <property type="entry name" value="Carbonic anhydrase"/>
    <property type="match status" value="1"/>
</dbReference>
<comment type="cofactor">
    <cofactor evidence="9">
        <name>Zn(2+)</name>
        <dbReference type="ChEBI" id="CHEBI:29105"/>
    </cofactor>
    <text evidence="9">Binds 1 zinc ion per subunit.</text>
</comment>
<keyword evidence="4 9" id="KW-0479">Metal-binding</keyword>
<feature type="binding site" evidence="9">
    <location>
        <position position="106"/>
    </location>
    <ligand>
        <name>Zn(2+)</name>
        <dbReference type="ChEBI" id="CHEBI:29105"/>
    </ligand>
</feature>
<gene>
    <name evidence="11" type="ORF">MPL1_10642</name>
</gene>
<dbReference type="GO" id="GO:0008270">
    <property type="term" value="F:zinc ion binding"/>
    <property type="evidence" value="ECO:0007669"/>
    <property type="project" value="UniProtKB-UniRule"/>
</dbReference>
<evidence type="ECO:0000256" key="7">
    <source>
        <dbReference type="ARBA" id="ARBA00031969"/>
    </source>
</evidence>
<evidence type="ECO:0000256" key="10">
    <source>
        <dbReference type="RuleBase" id="RU003956"/>
    </source>
</evidence>
<reference evidence="11 12" key="1">
    <citation type="journal article" date="2013" name="Genome Announc.">
        <title>Draft Genome Sequence of Methylophaga lonarensis MPLT, a Haloalkaliphilic (Non-Methane-Utilizing) Methylotroph.</title>
        <authorList>
            <person name="Shetty S.A."/>
            <person name="Marathe N.P."/>
            <person name="Munot H."/>
            <person name="Antony C.P."/>
            <person name="Dhotre D.P."/>
            <person name="Murrell J.C."/>
            <person name="Shouche Y.S."/>
        </authorList>
    </citation>
    <scope>NUCLEOTIDE SEQUENCE [LARGE SCALE GENOMIC DNA]</scope>
    <source>
        <strain evidence="11 12">MPL</strain>
    </source>
</reference>
<dbReference type="eggNOG" id="COG0288">
    <property type="taxonomic scope" value="Bacteria"/>
</dbReference>
<evidence type="ECO:0000256" key="5">
    <source>
        <dbReference type="ARBA" id="ARBA00022833"/>
    </source>
</evidence>
<dbReference type="GO" id="GO:0004089">
    <property type="term" value="F:carbonate dehydratase activity"/>
    <property type="evidence" value="ECO:0007669"/>
    <property type="project" value="UniProtKB-UniRule"/>
</dbReference>
<feature type="binding site" evidence="9">
    <location>
        <position position="103"/>
    </location>
    <ligand>
        <name>Zn(2+)</name>
        <dbReference type="ChEBI" id="CHEBI:29105"/>
    </ligand>
</feature>
<dbReference type="PROSITE" id="PS00705">
    <property type="entry name" value="PROK_CO2_ANHYDRASE_2"/>
    <property type="match status" value="1"/>
</dbReference>
<evidence type="ECO:0000256" key="4">
    <source>
        <dbReference type="ARBA" id="ARBA00022723"/>
    </source>
</evidence>
<dbReference type="STRING" id="1286106.MPL1_10642"/>
<dbReference type="FunFam" id="3.40.1050.10:FF:000003">
    <property type="entry name" value="Carbonic anhydrase"/>
    <property type="match status" value="1"/>
</dbReference>
<dbReference type="SMART" id="SM00947">
    <property type="entry name" value="Pro_CA"/>
    <property type="match status" value="1"/>
</dbReference>
<dbReference type="EC" id="4.2.1.1" evidence="2 10"/>
<name>M7PPK2_9GAMM</name>
<evidence type="ECO:0000256" key="3">
    <source>
        <dbReference type="ARBA" id="ARBA00014628"/>
    </source>
</evidence>
<evidence type="ECO:0000256" key="9">
    <source>
        <dbReference type="PIRSR" id="PIRSR601765-1"/>
    </source>
</evidence>
<dbReference type="EMBL" id="APHR01000058">
    <property type="protein sequence ID" value="EMR12384.1"/>
    <property type="molecule type" value="Genomic_DNA"/>
</dbReference>
<proteinExistence type="inferred from homology"/>
<comment type="similarity">
    <text evidence="1 10">Belongs to the beta-class carbonic anhydrase family.</text>
</comment>
<dbReference type="Pfam" id="PF00484">
    <property type="entry name" value="Pro_CA"/>
    <property type="match status" value="1"/>
</dbReference>
<dbReference type="SUPFAM" id="SSF53056">
    <property type="entry name" value="beta-carbonic anhydrase, cab"/>
    <property type="match status" value="1"/>
</dbReference>
<dbReference type="CDD" id="cd00884">
    <property type="entry name" value="beta_CA_cladeB"/>
    <property type="match status" value="1"/>
</dbReference>
<protein>
    <recommendedName>
        <fullName evidence="3 10">Carbonic anhydrase</fullName>
        <ecNumber evidence="2 10">4.2.1.1</ecNumber>
    </recommendedName>
    <alternativeName>
        <fullName evidence="7 10">Carbonate dehydratase</fullName>
    </alternativeName>
</protein>